<comment type="caution">
    <text evidence="1">The sequence shown here is derived from an EMBL/GenBank/DDBJ whole genome shotgun (WGS) entry which is preliminary data.</text>
</comment>
<dbReference type="EMBL" id="BKCP01001225">
    <property type="protein sequence ID" value="GER26894.1"/>
    <property type="molecule type" value="Genomic_DNA"/>
</dbReference>
<sequence length="156" mass="16546">MPPDFAVAGLRAKNLAGPAKAWARPEFDVTLRAAGSPKNPRLSVSYEGGPDGSAALTFLGHKIGLGKVGQDSGGAHVGLPVVLAGNPTGLTREVEKGLTDGWKEKRMALKAEVAMEIGSWVRNERKKVKISCDFRVKNSLASGPGKITYQVCETEF</sequence>
<dbReference type="Proteomes" id="UP000325081">
    <property type="component" value="Unassembled WGS sequence"/>
</dbReference>
<dbReference type="AlphaFoldDB" id="A0A5A7P2Z1"/>
<keyword evidence="2" id="KW-1185">Reference proteome</keyword>
<gene>
    <name evidence="1" type="ORF">STAS_02563</name>
</gene>
<name>A0A5A7P2Z1_STRAF</name>
<proteinExistence type="predicted"/>
<protein>
    <submittedName>
        <fullName evidence="1">Hydroxyproline-rich glycoprotein</fullName>
    </submittedName>
</protein>
<dbReference type="OrthoDB" id="996955at2759"/>
<reference evidence="2" key="1">
    <citation type="journal article" date="2019" name="Curr. Biol.">
        <title>Genome Sequence of Striga asiatica Provides Insight into the Evolution of Plant Parasitism.</title>
        <authorList>
            <person name="Yoshida S."/>
            <person name="Kim S."/>
            <person name="Wafula E.K."/>
            <person name="Tanskanen J."/>
            <person name="Kim Y.M."/>
            <person name="Honaas L."/>
            <person name="Yang Z."/>
            <person name="Spallek T."/>
            <person name="Conn C.E."/>
            <person name="Ichihashi Y."/>
            <person name="Cheong K."/>
            <person name="Cui S."/>
            <person name="Der J.P."/>
            <person name="Gundlach H."/>
            <person name="Jiao Y."/>
            <person name="Hori C."/>
            <person name="Ishida J.K."/>
            <person name="Kasahara H."/>
            <person name="Kiba T."/>
            <person name="Kim M.S."/>
            <person name="Koo N."/>
            <person name="Laohavisit A."/>
            <person name="Lee Y.H."/>
            <person name="Lumba S."/>
            <person name="McCourt P."/>
            <person name="Mortimer J.C."/>
            <person name="Mutuku J.M."/>
            <person name="Nomura T."/>
            <person name="Sasaki-Sekimoto Y."/>
            <person name="Seto Y."/>
            <person name="Wang Y."/>
            <person name="Wakatake T."/>
            <person name="Sakakibara H."/>
            <person name="Demura T."/>
            <person name="Yamaguchi S."/>
            <person name="Yoneyama K."/>
            <person name="Manabe R.I."/>
            <person name="Nelson D.C."/>
            <person name="Schulman A.H."/>
            <person name="Timko M.P."/>
            <person name="dePamphilis C.W."/>
            <person name="Choi D."/>
            <person name="Shirasu K."/>
        </authorList>
    </citation>
    <scope>NUCLEOTIDE SEQUENCE [LARGE SCALE GENOMIC DNA]</scope>
    <source>
        <strain evidence="2">cv. UVA1</strain>
    </source>
</reference>
<organism evidence="1 2">
    <name type="scientific">Striga asiatica</name>
    <name type="common">Asiatic witchweed</name>
    <name type="synonym">Buchnera asiatica</name>
    <dbReference type="NCBI Taxonomy" id="4170"/>
    <lineage>
        <taxon>Eukaryota</taxon>
        <taxon>Viridiplantae</taxon>
        <taxon>Streptophyta</taxon>
        <taxon>Embryophyta</taxon>
        <taxon>Tracheophyta</taxon>
        <taxon>Spermatophyta</taxon>
        <taxon>Magnoliopsida</taxon>
        <taxon>eudicotyledons</taxon>
        <taxon>Gunneridae</taxon>
        <taxon>Pentapetalae</taxon>
        <taxon>asterids</taxon>
        <taxon>lamiids</taxon>
        <taxon>Lamiales</taxon>
        <taxon>Orobanchaceae</taxon>
        <taxon>Buchnereae</taxon>
        <taxon>Striga</taxon>
    </lineage>
</organism>
<accession>A0A5A7P2Z1</accession>
<evidence type="ECO:0000313" key="1">
    <source>
        <dbReference type="EMBL" id="GER26894.1"/>
    </source>
</evidence>
<evidence type="ECO:0000313" key="2">
    <source>
        <dbReference type="Proteomes" id="UP000325081"/>
    </source>
</evidence>